<feature type="compositionally biased region" description="Low complexity" evidence="3">
    <location>
        <begin position="136"/>
        <end position="167"/>
    </location>
</feature>
<keyword evidence="6" id="KW-1185">Reference proteome</keyword>
<dbReference type="eggNOG" id="COG5662">
    <property type="taxonomic scope" value="Bacteria"/>
</dbReference>
<keyword evidence="4" id="KW-0812">Transmembrane</keyword>
<feature type="region of interest" description="Disordered" evidence="3">
    <location>
        <begin position="98"/>
        <end position="176"/>
    </location>
</feature>
<organism evidence="5 6">
    <name type="scientific">Streptomyces alboflavus</name>
    <dbReference type="NCBI Taxonomy" id="67267"/>
    <lineage>
        <taxon>Bacteria</taxon>
        <taxon>Bacillati</taxon>
        <taxon>Actinomycetota</taxon>
        <taxon>Actinomycetes</taxon>
        <taxon>Kitasatosporales</taxon>
        <taxon>Streptomycetaceae</taxon>
        <taxon>Streptomyces</taxon>
    </lineage>
</organism>
<dbReference type="OrthoDB" id="4350643at2"/>
<keyword evidence="4" id="KW-0472">Membrane</keyword>
<feature type="compositionally biased region" description="Low complexity" evidence="3">
    <location>
        <begin position="108"/>
        <end position="119"/>
    </location>
</feature>
<sequence length="346" mass="35157">MTTTTDSAGHPDVAEISDLTEGLLSPSRTLDVRQHLDDCPLCADVYASLEEIRGMLGSLPGPPRMPTDVAERIDAALAAEALLDATAAATVADVEGAGLDGSDHESDAATAAGRETAAEPVAHVSRETSLPDTPKPTAGSGAGALPTSTSSSSSAHGPAGHPRAATGPGRGGRLRGRRRRTTMLGAVFTAAALGLGALLIQPWSDDSTESPTASSTGKDTFSKGKLEAQVSDLLSEEQKISGTDTGGKKPSFDTRSSPDGTPQKGSTMREEYVEVPACIEKGLGGRTPLAASKGTYEGTNAYLVVVPHDTDGAKVSAFVVDAACVSASASADATGKVLLTESYARP</sequence>
<evidence type="ECO:0000256" key="1">
    <source>
        <dbReference type="ARBA" id="ARBA00023015"/>
    </source>
</evidence>
<dbReference type="InterPro" id="IPR041916">
    <property type="entry name" value="Anti_sigma_zinc_sf"/>
</dbReference>
<feature type="region of interest" description="Disordered" evidence="3">
    <location>
        <begin position="205"/>
        <end position="224"/>
    </location>
</feature>
<keyword evidence="2" id="KW-0804">Transcription</keyword>
<evidence type="ECO:0000313" key="6">
    <source>
        <dbReference type="Proteomes" id="UP000195880"/>
    </source>
</evidence>
<dbReference type="AlphaFoldDB" id="A0A1Z1WEH7"/>
<dbReference type="Gene3D" id="1.10.10.1320">
    <property type="entry name" value="Anti-sigma factor, zinc-finger domain"/>
    <property type="match status" value="1"/>
</dbReference>
<name>A0A1Z1WEH7_9ACTN</name>
<dbReference type="EMBL" id="CP021748">
    <property type="protein sequence ID" value="ARX84863.1"/>
    <property type="molecule type" value="Genomic_DNA"/>
</dbReference>
<evidence type="ECO:0000256" key="2">
    <source>
        <dbReference type="ARBA" id="ARBA00023163"/>
    </source>
</evidence>
<protein>
    <recommendedName>
        <fullName evidence="7">Zinc-finger domain-containing protein</fullName>
    </recommendedName>
</protein>
<dbReference type="RefSeq" id="WP_087884951.1">
    <property type="nucleotide sequence ID" value="NZ_CP021748.1"/>
</dbReference>
<keyword evidence="4" id="KW-1133">Transmembrane helix</keyword>
<feature type="transmembrane region" description="Helical" evidence="4">
    <location>
        <begin position="183"/>
        <end position="203"/>
    </location>
</feature>
<accession>A0A1Z1WEH7</accession>
<dbReference type="KEGG" id="salf:SMD44_04318"/>
<evidence type="ECO:0000313" key="5">
    <source>
        <dbReference type="EMBL" id="ARX84863.1"/>
    </source>
</evidence>
<dbReference type="STRING" id="67267.GCA_000716675_01663"/>
<evidence type="ECO:0000256" key="3">
    <source>
        <dbReference type="SAM" id="MobiDB-lite"/>
    </source>
</evidence>
<feature type="region of interest" description="Disordered" evidence="3">
    <location>
        <begin position="235"/>
        <end position="269"/>
    </location>
</feature>
<proteinExistence type="predicted"/>
<gene>
    <name evidence="5" type="ORF">SMD44_04318</name>
</gene>
<reference evidence="5 6" key="1">
    <citation type="submission" date="2017-05" db="EMBL/GenBank/DDBJ databases">
        <title>Streptomyces alboflavus Genome sequencing and assembly.</title>
        <authorList>
            <person name="Wang Y."/>
            <person name="Du B."/>
            <person name="Ding Y."/>
            <person name="Liu H."/>
            <person name="Hou Q."/>
            <person name="Liu K."/>
            <person name="Wang C."/>
            <person name="Yao L."/>
        </authorList>
    </citation>
    <scope>NUCLEOTIDE SEQUENCE [LARGE SCALE GENOMIC DNA]</scope>
    <source>
        <strain evidence="5 6">MDJK44</strain>
    </source>
</reference>
<feature type="compositionally biased region" description="Polar residues" evidence="3">
    <location>
        <begin position="209"/>
        <end position="219"/>
    </location>
</feature>
<dbReference type="Proteomes" id="UP000195880">
    <property type="component" value="Chromosome"/>
</dbReference>
<evidence type="ECO:0008006" key="7">
    <source>
        <dbReference type="Google" id="ProtNLM"/>
    </source>
</evidence>
<evidence type="ECO:0000256" key="4">
    <source>
        <dbReference type="SAM" id="Phobius"/>
    </source>
</evidence>
<keyword evidence="1" id="KW-0805">Transcription regulation</keyword>
<feature type="compositionally biased region" description="Polar residues" evidence="3">
    <location>
        <begin position="253"/>
        <end position="266"/>
    </location>
</feature>